<reference evidence="1" key="1">
    <citation type="journal article" date="2016" name="Front. Microbiol.">
        <title>Genome Sequence of the Piezophilic, Mesophilic Sulfate-Reducing Bacterium Desulfovibrio indicus J2T.</title>
        <authorList>
            <person name="Cao J."/>
            <person name="Maignien L."/>
            <person name="Shao Z."/>
            <person name="Alain K."/>
            <person name="Jebbar M."/>
        </authorList>
    </citation>
    <scope>NUCLEOTIDE SEQUENCE</scope>
    <source>
        <strain evidence="1">NBRC 103626</strain>
    </source>
</reference>
<accession>A0AA37HLJ6</accession>
<gene>
    <name evidence="1" type="ORF">NBEOAGPD_1231</name>
</gene>
<organism evidence="1 2">
    <name type="scientific">Methylobacterium gregans</name>
    <dbReference type="NCBI Taxonomy" id="374424"/>
    <lineage>
        <taxon>Bacteria</taxon>
        <taxon>Pseudomonadati</taxon>
        <taxon>Pseudomonadota</taxon>
        <taxon>Alphaproteobacteria</taxon>
        <taxon>Hyphomicrobiales</taxon>
        <taxon>Methylobacteriaceae</taxon>
        <taxon>Methylobacterium</taxon>
    </lineage>
</organism>
<dbReference type="Proteomes" id="UP001055108">
    <property type="component" value="Unassembled WGS sequence"/>
</dbReference>
<evidence type="ECO:0000313" key="2">
    <source>
        <dbReference type="Proteomes" id="UP001055108"/>
    </source>
</evidence>
<name>A0AA37HLJ6_9HYPH</name>
<dbReference type="EMBL" id="BPQM01000026">
    <property type="protein sequence ID" value="GJD78019.1"/>
    <property type="molecule type" value="Genomic_DNA"/>
</dbReference>
<evidence type="ECO:0000313" key="1">
    <source>
        <dbReference type="EMBL" id="GJD78019.1"/>
    </source>
</evidence>
<reference evidence="1" key="2">
    <citation type="submission" date="2021-08" db="EMBL/GenBank/DDBJ databases">
        <authorList>
            <person name="Tani A."/>
            <person name="Ola A."/>
            <person name="Ogura Y."/>
            <person name="Katsura K."/>
            <person name="Hayashi T."/>
        </authorList>
    </citation>
    <scope>NUCLEOTIDE SEQUENCE</scope>
    <source>
        <strain evidence="1">NBRC 103626</strain>
    </source>
</reference>
<comment type="caution">
    <text evidence="1">The sequence shown here is derived from an EMBL/GenBank/DDBJ whole genome shotgun (WGS) entry which is preliminary data.</text>
</comment>
<keyword evidence="2" id="KW-1185">Reference proteome</keyword>
<protein>
    <submittedName>
        <fullName evidence="1">Uncharacterized protein</fullName>
    </submittedName>
</protein>
<dbReference type="RefSeq" id="WP_238301750.1">
    <property type="nucleotide sequence ID" value="NZ_BPQM01000026.1"/>
</dbReference>
<sequence length="414" mass="42045">MRGRPFGTIASPVQRLGFPAAGAVGAALGSILYAAASPGVGYAPCNGAPVEVQATDFPLLVRPGFLPVAGTPATGTGQSGAASRGVSIAYGAGVYVAVGAGGFIYTTTDLINGPWTKRTSPTTADLGDVCFGNGVFTAVGTGGVTVWSATGTGGWTLGSGLTATVTDPNTGQPVAIGWNKLAFGNNVFVAIASVGASYAWSADGKAWTTVQANLRFSGAPETHDVCFGAGYFVMTRTASNSNNVYAVTSADGAAWTQRASLGSTLTQPVVPIAFGNGTFIVGQSNNAPSYIYWHTNPLAANWNFYNVGSYGVISAVFCFNTQFLFLAGNANKLLSTYDLSADPSAGLSAQDWDATARAAGQVVNGQLLFHPKTSAAAGLVVGSANARMFAPPVLPALKAKDGTTSLTAYMRIAA</sequence>
<dbReference type="AlphaFoldDB" id="A0AA37HLJ6"/>
<proteinExistence type="predicted"/>